<evidence type="ECO:0000259" key="1">
    <source>
        <dbReference type="Pfam" id="PF07992"/>
    </source>
</evidence>
<dbReference type="STRING" id="500633.CLOHIR_01495"/>
<dbReference type="InterPro" id="IPR028261">
    <property type="entry name" value="DPD_II"/>
</dbReference>
<gene>
    <name evidence="3" type="ORF">CLOHIR_01495</name>
</gene>
<dbReference type="AlphaFoldDB" id="B6G039"/>
<dbReference type="Pfam" id="PF14691">
    <property type="entry name" value="Fer4_20"/>
    <property type="match status" value="1"/>
</dbReference>
<dbReference type="SUPFAM" id="SSF51971">
    <property type="entry name" value="Nucleotide-binding domain"/>
    <property type="match status" value="2"/>
</dbReference>
<comment type="caution">
    <text evidence="3">The sequence shown here is derived from an EMBL/GenBank/DDBJ whole genome shotgun (WGS) entry which is preliminary data.</text>
</comment>
<dbReference type="Pfam" id="PF07992">
    <property type="entry name" value="Pyr_redox_2"/>
    <property type="match status" value="1"/>
</dbReference>
<name>B6G039_PEPHT</name>
<dbReference type="InterPro" id="IPR023753">
    <property type="entry name" value="FAD/NAD-binding_dom"/>
</dbReference>
<dbReference type="PRINTS" id="PR00419">
    <property type="entry name" value="ADXRDTASE"/>
</dbReference>
<dbReference type="EMBL" id="ABWP01000060">
    <property type="protein sequence ID" value="EEA84867.1"/>
    <property type="molecule type" value="Genomic_DNA"/>
</dbReference>
<evidence type="ECO:0000313" key="3">
    <source>
        <dbReference type="EMBL" id="EEA84867.1"/>
    </source>
</evidence>
<evidence type="ECO:0000259" key="2">
    <source>
        <dbReference type="Pfam" id="PF14691"/>
    </source>
</evidence>
<evidence type="ECO:0000313" key="4">
    <source>
        <dbReference type="Proteomes" id="UP000003178"/>
    </source>
</evidence>
<dbReference type="GO" id="GO:0016491">
    <property type="term" value="F:oxidoreductase activity"/>
    <property type="evidence" value="ECO:0007669"/>
    <property type="project" value="InterPro"/>
</dbReference>
<dbReference type="GO" id="GO:0051536">
    <property type="term" value="F:iron-sulfur cluster binding"/>
    <property type="evidence" value="ECO:0007669"/>
    <property type="project" value="InterPro"/>
</dbReference>
<sequence length="428" mass="47873">MRLFKWREYKVMIDVSKFLVNEANECLLCKKPSCRTNCPVHTDIPGIINLFKEGKMEEAGQILFENNPMSAICAMVCPHEDQCFGHCIKGIKKDPVEFYKIEEFISREYLKTGKITIKEEPKNQRVAVVGSGPAGLTIATELVRKGYKVTVFEKNGRVGGILRYGIPDFRLPREIVKDMIRMLEEAGVVFRTNTAIGQVITIDKLFYDGYDAVFIGTGTWSPKRLDIKGETLGNSLYAINYLRSPKRYNLGKKVIVIGAGNVAMDAARSAKRYGADEVTIAYRKDFCDMKACKAEIEETKEDGVVFDTYKAPIEITEEGVIFADTHRVKGEDGRESVVMIEGSEKLYECDSVLIAISQTARNTIVKNNPELEVNKWGLLVTDEYGETTREGVFSGGDVTSGPSTVIEAVVNSKKAAESIDRYLTNKRK</sequence>
<reference evidence="3 4" key="2">
    <citation type="submission" date="2008-10" db="EMBL/GenBank/DDBJ databases">
        <title>Draft genome sequence of Clostridium hiranonis (DSM 13275).</title>
        <authorList>
            <person name="Sudarsanam P."/>
            <person name="Ley R."/>
            <person name="Guruge J."/>
            <person name="Turnbaugh P.J."/>
            <person name="Mahowald M."/>
            <person name="Liep D."/>
            <person name="Gordon J."/>
        </authorList>
    </citation>
    <scope>NUCLEOTIDE SEQUENCE [LARGE SCALE GENOMIC DNA]</scope>
    <source>
        <strain evidence="3 4">DSM 13275</strain>
    </source>
</reference>
<dbReference type="Proteomes" id="UP000003178">
    <property type="component" value="Unassembled WGS sequence"/>
</dbReference>
<keyword evidence="4" id="KW-1185">Reference proteome</keyword>
<dbReference type="Gene3D" id="1.10.1060.10">
    <property type="entry name" value="Alpha-helical ferredoxin"/>
    <property type="match status" value="1"/>
</dbReference>
<dbReference type="SUPFAM" id="SSF46548">
    <property type="entry name" value="alpha-helical ferredoxin"/>
    <property type="match status" value="1"/>
</dbReference>
<dbReference type="InterPro" id="IPR009051">
    <property type="entry name" value="Helical_ferredxn"/>
</dbReference>
<dbReference type="HOGENOM" id="CLU_000422_3_3_9"/>
<dbReference type="eggNOG" id="COG0493">
    <property type="taxonomic scope" value="Bacteria"/>
</dbReference>
<dbReference type="PANTHER" id="PTHR42783:SF3">
    <property type="entry name" value="GLUTAMATE SYNTHASE [NADPH] SMALL CHAIN-RELATED"/>
    <property type="match status" value="1"/>
</dbReference>
<reference evidence="3 4" key="1">
    <citation type="submission" date="2008-09" db="EMBL/GenBank/DDBJ databases">
        <authorList>
            <person name="Fulton L."/>
            <person name="Clifton S."/>
            <person name="Fulton B."/>
            <person name="Xu J."/>
            <person name="Minx P."/>
            <person name="Pepin K.H."/>
            <person name="Johnson M."/>
            <person name="Thiruvilangam P."/>
            <person name="Bhonagiri V."/>
            <person name="Nash W.E."/>
            <person name="Mardis E.R."/>
            <person name="Wilson R.K."/>
        </authorList>
    </citation>
    <scope>NUCLEOTIDE SEQUENCE [LARGE SCALE GENOMIC DNA]</scope>
    <source>
        <strain evidence="3 4">DSM 13275</strain>
    </source>
</reference>
<protein>
    <submittedName>
        <fullName evidence="3">Pyridine nucleotide-disulfide oxidoreductase</fullName>
    </submittedName>
</protein>
<proteinExistence type="predicted"/>
<feature type="domain" description="Dihydroprymidine dehydrogenase" evidence="2">
    <location>
        <begin position="19"/>
        <end position="111"/>
    </location>
</feature>
<organism evidence="3 4">
    <name type="scientific">Peptacetobacter hiranonis (strain DSM 13275 / JCM 10541 / KCTC 15199 / TO-931)</name>
    <name type="common">Clostridium hiranonis</name>
    <dbReference type="NCBI Taxonomy" id="500633"/>
    <lineage>
        <taxon>Bacteria</taxon>
        <taxon>Bacillati</taxon>
        <taxon>Bacillota</taxon>
        <taxon>Clostridia</taxon>
        <taxon>Peptostreptococcales</taxon>
        <taxon>Peptostreptococcaceae</taxon>
        <taxon>Peptacetobacter</taxon>
    </lineage>
</organism>
<accession>B6G039</accession>
<feature type="domain" description="FAD/NAD(P)-binding" evidence="1">
    <location>
        <begin position="125"/>
        <end position="409"/>
    </location>
</feature>
<dbReference type="PANTHER" id="PTHR42783">
    <property type="entry name" value="GLUTAMATE SYNTHASE [NADPH] SMALL CHAIN"/>
    <property type="match status" value="1"/>
</dbReference>
<dbReference type="Gene3D" id="3.50.50.60">
    <property type="entry name" value="FAD/NAD(P)-binding domain"/>
    <property type="match status" value="2"/>
</dbReference>
<dbReference type="InterPro" id="IPR036188">
    <property type="entry name" value="FAD/NAD-bd_sf"/>
</dbReference>